<feature type="domain" description="Cupin type-2" evidence="2">
    <location>
        <begin position="192"/>
        <end position="255"/>
    </location>
</feature>
<name>A0A561UCH8_9ACTN</name>
<organism evidence="3 4">
    <name type="scientific">Kitasatospora viridis</name>
    <dbReference type="NCBI Taxonomy" id="281105"/>
    <lineage>
        <taxon>Bacteria</taxon>
        <taxon>Bacillati</taxon>
        <taxon>Actinomycetota</taxon>
        <taxon>Actinomycetes</taxon>
        <taxon>Kitasatosporales</taxon>
        <taxon>Streptomycetaceae</taxon>
        <taxon>Kitasatospora</taxon>
    </lineage>
</organism>
<dbReference type="SUPFAM" id="SSF55961">
    <property type="entry name" value="Bet v1-like"/>
    <property type="match status" value="1"/>
</dbReference>
<sequence>MAGHTENSVRIEAPLPLVWEMTNDVPSWTHLFTEYARAEVLEQEGDRVLFRLTMHPDENGQVWSWVSERVLDPAARTVTARRVETGPFAHMNIHWTYREDGPDATVMTWVQDFAMRPEAPVDDAAMTARINANSPVQMAHIRQLVEAAARRGPAGPRLVSTLEVPANRRRGGDVRTVLSPGTVNSTSGFMGTVTLKPGESVAEHYHPYSEEFLFLVSGSITVDLDGEPSELPSGTGLYVPIGTRHRLRNTGQETAFGVFHLGPLAPRPELGHVDTETAADAARLVER</sequence>
<dbReference type="CDD" id="cd08860">
    <property type="entry name" value="TcmN_ARO-CYC_like"/>
    <property type="match status" value="1"/>
</dbReference>
<evidence type="ECO:0000259" key="2">
    <source>
        <dbReference type="Pfam" id="PF07883"/>
    </source>
</evidence>
<dbReference type="EMBL" id="VIWT01000001">
    <property type="protein sequence ID" value="TWF97060.1"/>
    <property type="molecule type" value="Genomic_DNA"/>
</dbReference>
<dbReference type="PANTHER" id="PTHR36114:SF1">
    <property type="entry name" value="16.7 KDA PROTEIN IN WHIE LOCUS"/>
    <property type="match status" value="1"/>
</dbReference>
<dbReference type="CDD" id="cd06991">
    <property type="entry name" value="cupin_TcmJ-like"/>
    <property type="match status" value="1"/>
</dbReference>
<feature type="domain" description="Coenzyme Q-binding protein COQ10 START" evidence="1">
    <location>
        <begin position="11"/>
        <end position="127"/>
    </location>
</feature>
<dbReference type="SUPFAM" id="SSF51182">
    <property type="entry name" value="RmlC-like cupins"/>
    <property type="match status" value="1"/>
</dbReference>
<dbReference type="Pfam" id="PF07883">
    <property type="entry name" value="Cupin_2"/>
    <property type="match status" value="1"/>
</dbReference>
<dbReference type="InterPro" id="IPR014710">
    <property type="entry name" value="RmlC-like_jellyroll"/>
</dbReference>
<dbReference type="RefSeq" id="WP_145903333.1">
    <property type="nucleotide sequence ID" value="NZ_BAAAMZ010000043.1"/>
</dbReference>
<dbReference type="Pfam" id="PF03364">
    <property type="entry name" value="Polyketide_cyc"/>
    <property type="match status" value="1"/>
</dbReference>
<protein>
    <submittedName>
        <fullName evidence="3">Aromatase</fullName>
    </submittedName>
</protein>
<proteinExistence type="predicted"/>
<dbReference type="InterPro" id="IPR013096">
    <property type="entry name" value="Cupin_2"/>
</dbReference>
<dbReference type="InterPro" id="IPR023393">
    <property type="entry name" value="START-like_dom_sf"/>
</dbReference>
<dbReference type="InterPro" id="IPR011051">
    <property type="entry name" value="RmlC_Cupin_sf"/>
</dbReference>
<dbReference type="Gene3D" id="2.60.120.10">
    <property type="entry name" value="Jelly Rolls"/>
    <property type="match status" value="1"/>
</dbReference>
<comment type="caution">
    <text evidence="3">The sequence shown here is derived from an EMBL/GenBank/DDBJ whole genome shotgun (WGS) entry which is preliminary data.</text>
</comment>
<keyword evidence="4" id="KW-1185">Reference proteome</keyword>
<dbReference type="InterPro" id="IPR005031">
    <property type="entry name" value="COQ10_START"/>
</dbReference>
<dbReference type="PANTHER" id="PTHR36114">
    <property type="entry name" value="16.7 KDA PROTEIN IN WHIE LOCUS"/>
    <property type="match status" value="1"/>
</dbReference>
<dbReference type="Gene3D" id="3.30.530.20">
    <property type="match status" value="1"/>
</dbReference>
<dbReference type="Proteomes" id="UP000317940">
    <property type="component" value="Unassembled WGS sequence"/>
</dbReference>
<gene>
    <name evidence="3" type="ORF">FHX73_11835</name>
</gene>
<evidence type="ECO:0000313" key="4">
    <source>
        <dbReference type="Proteomes" id="UP000317940"/>
    </source>
</evidence>
<dbReference type="AlphaFoldDB" id="A0A561UCH8"/>
<dbReference type="InterPro" id="IPR052044">
    <property type="entry name" value="PKS_Associated_Protein"/>
</dbReference>
<evidence type="ECO:0000313" key="3">
    <source>
        <dbReference type="EMBL" id="TWF97060.1"/>
    </source>
</evidence>
<reference evidence="3 4" key="1">
    <citation type="submission" date="2019-06" db="EMBL/GenBank/DDBJ databases">
        <title>Sequencing the genomes of 1000 actinobacteria strains.</title>
        <authorList>
            <person name="Klenk H.-P."/>
        </authorList>
    </citation>
    <scope>NUCLEOTIDE SEQUENCE [LARGE SCALE GENOMIC DNA]</scope>
    <source>
        <strain evidence="3 4">DSM 44826</strain>
    </source>
</reference>
<dbReference type="OrthoDB" id="156693at2"/>
<evidence type="ECO:0000259" key="1">
    <source>
        <dbReference type="Pfam" id="PF03364"/>
    </source>
</evidence>
<accession>A0A561UCH8</accession>